<proteinExistence type="predicted"/>
<keyword evidence="3" id="KW-1185">Reference proteome</keyword>
<dbReference type="Pfam" id="PF14893">
    <property type="entry name" value="PNMA"/>
    <property type="match status" value="1"/>
</dbReference>
<dbReference type="InterPro" id="IPR048270">
    <property type="entry name" value="PNMA_C"/>
</dbReference>
<accession>A0ABQ8L6C8</accession>
<sequence>MEDLQELRDLIVQLRAENESLRLEQQTIRSAGTAQVSEAAVADRPSVGEASAETIDRFVFVPRDRKCPKFNGKSGIGISEWVDEVQACIRARCIPVADQAFFLFDHLEGEAREEIRHRSATERRDPAKIFAALRELYGCSLSYVALQEAFFSRRQQEGETLLEFSLVLMSLQERVKQQSSTAMPNAEILLRDQFVEFVLDPALRRELKQYVRRQPMCTFLEVRGEAIRWEREGVPGGARGRPFQIVKNAGSSQSLP</sequence>
<dbReference type="Proteomes" id="UP000830375">
    <property type="component" value="Unassembled WGS sequence"/>
</dbReference>
<feature type="domain" description="Paraneoplastic antigen Ma-like C-terminal" evidence="1">
    <location>
        <begin position="79"/>
        <end position="221"/>
    </location>
</feature>
<organism evidence="2 3">
    <name type="scientific">Labeo rohita</name>
    <name type="common">Indian major carp</name>
    <name type="synonym">Cyprinus rohita</name>
    <dbReference type="NCBI Taxonomy" id="84645"/>
    <lineage>
        <taxon>Eukaryota</taxon>
        <taxon>Metazoa</taxon>
        <taxon>Chordata</taxon>
        <taxon>Craniata</taxon>
        <taxon>Vertebrata</taxon>
        <taxon>Euteleostomi</taxon>
        <taxon>Actinopterygii</taxon>
        <taxon>Neopterygii</taxon>
        <taxon>Teleostei</taxon>
        <taxon>Ostariophysi</taxon>
        <taxon>Cypriniformes</taxon>
        <taxon>Cyprinidae</taxon>
        <taxon>Labeoninae</taxon>
        <taxon>Labeonini</taxon>
        <taxon>Labeo</taxon>
    </lineage>
</organism>
<dbReference type="EMBL" id="JACTAM010001665">
    <property type="protein sequence ID" value="KAI2646222.1"/>
    <property type="molecule type" value="Genomic_DNA"/>
</dbReference>
<name>A0ABQ8L6C8_LABRO</name>
<evidence type="ECO:0000259" key="1">
    <source>
        <dbReference type="Pfam" id="PF14893"/>
    </source>
</evidence>
<gene>
    <name evidence="2" type="ORF">H4Q32_029269</name>
</gene>
<evidence type="ECO:0000313" key="2">
    <source>
        <dbReference type="EMBL" id="KAI2646222.1"/>
    </source>
</evidence>
<comment type="caution">
    <text evidence="2">The sequence shown here is derived from an EMBL/GenBank/DDBJ whole genome shotgun (WGS) entry which is preliminary data.</text>
</comment>
<reference evidence="2 3" key="1">
    <citation type="submission" date="2022-01" db="EMBL/GenBank/DDBJ databases">
        <title>A high-quality chromosome-level genome assembly of rohu carp, Labeo rohita.</title>
        <authorList>
            <person name="Arick M.A. II"/>
            <person name="Hsu C.-Y."/>
            <person name="Magbanua Z."/>
            <person name="Pechanova O."/>
            <person name="Grover C."/>
            <person name="Miller E."/>
            <person name="Thrash A."/>
            <person name="Ezzel L."/>
            <person name="Alam S."/>
            <person name="Benzie J."/>
            <person name="Hamilton M."/>
            <person name="Karsi A."/>
            <person name="Lawrence M.L."/>
            <person name="Peterson D.G."/>
        </authorList>
    </citation>
    <scope>NUCLEOTIDE SEQUENCE [LARGE SCALE GENOMIC DNA]</scope>
    <source>
        <strain evidence="3">BAU-BD-2019</strain>
        <tissue evidence="2">Blood</tissue>
    </source>
</reference>
<protein>
    <submittedName>
        <fullName evidence="2">Zinc finger CCHC domain-containing protein 18</fullName>
    </submittedName>
</protein>
<evidence type="ECO:0000313" key="3">
    <source>
        <dbReference type="Proteomes" id="UP000830375"/>
    </source>
</evidence>